<accession>A0ABR1Y101</accession>
<protein>
    <submittedName>
        <fullName evidence="2">Uncharacterized protein</fullName>
    </submittedName>
</protein>
<proteinExistence type="predicted"/>
<organism evidence="2 3">
    <name type="scientific">Phyllosticta citrichinensis</name>
    <dbReference type="NCBI Taxonomy" id="1130410"/>
    <lineage>
        <taxon>Eukaryota</taxon>
        <taxon>Fungi</taxon>
        <taxon>Dikarya</taxon>
        <taxon>Ascomycota</taxon>
        <taxon>Pezizomycotina</taxon>
        <taxon>Dothideomycetes</taxon>
        <taxon>Dothideomycetes incertae sedis</taxon>
        <taxon>Botryosphaeriales</taxon>
        <taxon>Phyllostictaceae</taxon>
        <taxon>Phyllosticta</taxon>
    </lineage>
</organism>
<evidence type="ECO:0000313" key="2">
    <source>
        <dbReference type="EMBL" id="KAK8174063.1"/>
    </source>
</evidence>
<reference evidence="2 3" key="1">
    <citation type="journal article" date="2022" name="G3 (Bethesda)">
        <title>Enemy or ally: a genomic approach to elucidate the lifestyle of Phyllosticta citrichinaensis.</title>
        <authorList>
            <person name="Buijs V.A."/>
            <person name="Groenewald J.Z."/>
            <person name="Haridas S."/>
            <person name="LaButti K.M."/>
            <person name="Lipzen A."/>
            <person name="Martin F.M."/>
            <person name="Barry K."/>
            <person name="Grigoriev I.V."/>
            <person name="Crous P.W."/>
            <person name="Seidl M.F."/>
        </authorList>
    </citation>
    <scope>NUCLEOTIDE SEQUENCE [LARGE SCALE GENOMIC DNA]</scope>
    <source>
        <strain evidence="2 3">CBS 129764</strain>
    </source>
</reference>
<gene>
    <name evidence="2" type="ORF">IWX90DRAFT_162524</name>
</gene>
<feature type="region of interest" description="Disordered" evidence="1">
    <location>
        <begin position="85"/>
        <end position="112"/>
    </location>
</feature>
<feature type="compositionally biased region" description="Low complexity" evidence="1">
    <location>
        <begin position="99"/>
        <end position="111"/>
    </location>
</feature>
<comment type="caution">
    <text evidence="2">The sequence shown here is derived from an EMBL/GenBank/DDBJ whole genome shotgun (WGS) entry which is preliminary data.</text>
</comment>
<sequence length="201" mass="21885">MRKLWPTSHSSSLIVLPCLRRHPDLLPPRFLHLVGTLRQFKASQVTAAGLAMQSYITRCIQPAPRLRLMPTRIFSDVETSSRSAVKTNHHQCEPTTTKSAQASGSQAMAGGPDSCHDAHDLANHAFFCFSDTTVPLSSSPGPAANPRSGAGMLHLPCQRSTRASPKFRSKWMEAFPFPSLCTSPLGPRGPLLQQAYPSTQP</sequence>
<dbReference type="Proteomes" id="UP001456524">
    <property type="component" value="Unassembled WGS sequence"/>
</dbReference>
<keyword evidence="3" id="KW-1185">Reference proteome</keyword>
<evidence type="ECO:0000313" key="3">
    <source>
        <dbReference type="Proteomes" id="UP001456524"/>
    </source>
</evidence>
<name>A0ABR1Y101_9PEZI</name>
<dbReference type="EMBL" id="JBBWUH010000003">
    <property type="protein sequence ID" value="KAK8174063.1"/>
    <property type="molecule type" value="Genomic_DNA"/>
</dbReference>
<evidence type="ECO:0000256" key="1">
    <source>
        <dbReference type="SAM" id="MobiDB-lite"/>
    </source>
</evidence>